<dbReference type="AlphaFoldDB" id="A0A413PBM2"/>
<dbReference type="InterPro" id="IPR010994">
    <property type="entry name" value="RuvA_2-like"/>
</dbReference>
<dbReference type="EMBL" id="QSEN01000069">
    <property type="protein sequence ID" value="RGZ71936.1"/>
    <property type="molecule type" value="Genomic_DNA"/>
</dbReference>
<feature type="domain" description="Smf/DprA SLOG" evidence="2">
    <location>
        <begin position="83"/>
        <end position="134"/>
    </location>
</feature>
<protein>
    <recommendedName>
        <fullName evidence="2">Smf/DprA SLOG domain-containing protein</fullName>
    </recommendedName>
</protein>
<dbReference type="PANTHER" id="PTHR43022:SF1">
    <property type="entry name" value="PROTEIN SMF"/>
    <property type="match status" value="1"/>
</dbReference>
<dbReference type="Pfam" id="PF02481">
    <property type="entry name" value="DNA_processg_A"/>
    <property type="match status" value="1"/>
</dbReference>
<comment type="caution">
    <text evidence="3">The sequence shown here is derived from an EMBL/GenBank/DDBJ whole genome shotgun (WGS) entry which is preliminary data.</text>
</comment>
<accession>A0A413PBM2</accession>
<dbReference type="InterPro" id="IPR057666">
    <property type="entry name" value="DrpA_SLOG"/>
</dbReference>
<evidence type="ECO:0000313" key="4">
    <source>
        <dbReference type="Proteomes" id="UP000283431"/>
    </source>
</evidence>
<comment type="similarity">
    <text evidence="1">Belongs to the DprA/Smf family.</text>
</comment>
<proteinExistence type="inferred from homology"/>
<dbReference type="SUPFAM" id="SSF47781">
    <property type="entry name" value="RuvA domain 2-like"/>
    <property type="match status" value="1"/>
</dbReference>
<dbReference type="InterPro" id="IPR003488">
    <property type="entry name" value="DprA"/>
</dbReference>
<dbReference type="Gene3D" id="3.40.50.450">
    <property type="match status" value="1"/>
</dbReference>
<reference evidence="3 4" key="1">
    <citation type="submission" date="2018-08" db="EMBL/GenBank/DDBJ databases">
        <title>A genome reference for cultivated species of the human gut microbiota.</title>
        <authorList>
            <person name="Zou Y."/>
            <person name="Xue W."/>
            <person name="Luo G."/>
        </authorList>
    </citation>
    <scope>NUCLEOTIDE SEQUENCE [LARGE SCALE GENOMIC DNA]</scope>
    <source>
        <strain evidence="3 4">AM48-7</strain>
    </source>
</reference>
<name>A0A413PBM2_9FIRM</name>
<dbReference type="Proteomes" id="UP000283431">
    <property type="component" value="Unassembled WGS sequence"/>
</dbReference>
<sequence length="138" mass="15868">MRIIYSNEEYWVWLSRCKGIGPVTANKLLDEFITARNIYDASIDEIVCCLGISEQHAMKMMGDKSLDDAKRIIDLCEQNRVSILTKEEKKYIDNAKKLPDALVVLYYKGNLNFASELERMAIVGSMRCTRDARENCMC</sequence>
<organism evidence="3 4">
    <name type="scientific">Agathobacter rectalis</name>
    <dbReference type="NCBI Taxonomy" id="39491"/>
    <lineage>
        <taxon>Bacteria</taxon>
        <taxon>Bacillati</taxon>
        <taxon>Bacillota</taxon>
        <taxon>Clostridia</taxon>
        <taxon>Lachnospirales</taxon>
        <taxon>Lachnospiraceae</taxon>
        <taxon>Agathobacter</taxon>
    </lineage>
</organism>
<gene>
    <name evidence="3" type="ORF">DW975_16275</name>
</gene>
<evidence type="ECO:0000313" key="3">
    <source>
        <dbReference type="EMBL" id="RGZ71936.1"/>
    </source>
</evidence>
<evidence type="ECO:0000256" key="1">
    <source>
        <dbReference type="ARBA" id="ARBA00006525"/>
    </source>
</evidence>
<evidence type="ECO:0000259" key="2">
    <source>
        <dbReference type="Pfam" id="PF02481"/>
    </source>
</evidence>
<dbReference type="PANTHER" id="PTHR43022">
    <property type="entry name" value="PROTEIN SMF"/>
    <property type="match status" value="1"/>
</dbReference>
<dbReference type="GO" id="GO:0009294">
    <property type="term" value="P:DNA-mediated transformation"/>
    <property type="evidence" value="ECO:0007669"/>
    <property type="project" value="InterPro"/>
</dbReference>